<feature type="region of interest" description="SAM motif II" evidence="4">
    <location>
        <begin position="142"/>
        <end position="150"/>
    </location>
</feature>
<feature type="domain" description="Methyltransferase type 11" evidence="5">
    <location>
        <begin position="80"/>
        <end position="178"/>
    </location>
</feature>
<dbReference type="GeneID" id="104590834"/>
<evidence type="ECO:0000256" key="3">
    <source>
        <dbReference type="ARBA" id="ARBA00022691"/>
    </source>
</evidence>
<dbReference type="Gene3D" id="3.40.50.150">
    <property type="entry name" value="Vaccinia Virus protein VP39"/>
    <property type="match status" value="1"/>
</dbReference>
<dbReference type="AlphaFoldDB" id="A0A1U7ZI28"/>
<feature type="region of interest" description="SAM motif I" evidence="4">
    <location>
        <begin position="79"/>
        <end position="88"/>
    </location>
</feature>
<accession>A0A1U7ZI28</accession>
<evidence type="ECO:0000256" key="1">
    <source>
        <dbReference type="ARBA" id="ARBA00022603"/>
    </source>
</evidence>
<dbReference type="InterPro" id="IPR025774">
    <property type="entry name" value="PiNMT-like"/>
</dbReference>
<evidence type="ECO:0000256" key="2">
    <source>
        <dbReference type="ARBA" id="ARBA00022679"/>
    </source>
</evidence>
<keyword evidence="2 4" id="KW-0808">Transferase</keyword>
<sequence length="297" mass="33293">MMASSSSTATETVGMAEMYDQLTVTWEDILGMEYMHHGFYSPDVQTSTSDLRSAQIRMVEECLRFAGVPDDSMKKPKNIVDVGCGTGADSIHLARKYGAQCHGINLSPVQVQRAQALAAAQGLSDKVSFLVADAMQQPFPDGQFDLVWCMESVEHMPDRKKFLSELVRVAAPGATIIITTWCHRDLSSPEDLLKPEEEKLLDKIHDAFHIQSWCSAADYVKLLQSLSFQDIKVVDWSQYVTPFWPAVIRSALSWKRIIPLLRSGWESIKGLFNMPLASEGFKKEVVKYAIITCRKPE</sequence>
<dbReference type="eggNOG" id="KOG1269">
    <property type="taxonomic scope" value="Eukaryota"/>
</dbReference>
<gene>
    <name evidence="7" type="primary">LOC104590834</name>
</gene>
<keyword evidence="1 4" id="KW-0489">Methyltransferase</keyword>
<organism evidence="6 7">
    <name type="scientific">Nelumbo nucifera</name>
    <name type="common">Sacred lotus</name>
    <dbReference type="NCBI Taxonomy" id="4432"/>
    <lineage>
        <taxon>Eukaryota</taxon>
        <taxon>Viridiplantae</taxon>
        <taxon>Streptophyta</taxon>
        <taxon>Embryophyta</taxon>
        <taxon>Tracheophyta</taxon>
        <taxon>Spermatophyta</taxon>
        <taxon>Magnoliopsida</taxon>
        <taxon>Proteales</taxon>
        <taxon>Nelumbonaceae</taxon>
        <taxon>Nelumbo</taxon>
    </lineage>
</organism>
<evidence type="ECO:0000256" key="4">
    <source>
        <dbReference type="PROSITE-ProRule" id="PRU00914"/>
    </source>
</evidence>
<dbReference type="RefSeq" id="XP_010247892.1">
    <property type="nucleotide sequence ID" value="XM_010249590.2"/>
</dbReference>
<dbReference type="PROSITE" id="PS51581">
    <property type="entry name" value="SAM_GTMT"/>
    <property type="match status" value="1"/>
</dbReference>
<dbReference type="Pfam" id="PF08241">
    <property type="entry name" value="Methyltransf_11"/>
    <property type="match status" value="1"/>
</dbReference>
<evidence type="ECO:0000313" key="6">
    <source>
        <dbReference type="Proteomes" id="UP000189703"/>
    </source>
</evidence>
<dbReference type="CDD" id="cd02440">
    <property type="entry name" value="AdoMet_MTases"/>
    <property type="match status" value="1"/>
</dbReference>
<proteinExistence type="inferred from homology"/>
<keyword evidence="3 4" id="KW-0949">S-adenosyl-L-methionine</keyword>
<dbReference type="Proteomes" id="UP000189703">
    <property type="component" value="Unplaced"/>
</dbReference>
<dbReference type="KEGG" id="nnu:104590834"/>
<dbReference type="GO" id="GO:0032259">
    <property type="term" value="P:methylation"/>
    <property type="evidence" value="ECO:0007669"/>
    <property type="project" value="UniProtKB-UniRule"/>
</dbReference>
<dbReference type="InterPro" id="IPR029063">
    <property type="entry name" value="SAM-dependent_MTases_sf"/>
</dbReference>
<dbReference type="GO" id="GO:0008168">
    <property type="term" value="F:methyltransferase activity"/>
    <property type="evidence" value="ECO:0000318"/>
    <property type="project" value="GO_Central"/>
</dbReference>
<dbReference type="STRING" id="4432.A0A1U7ZI28"/>
<evidence type="ECO:0000259" key="5">
    <source>
        <dbReference type="Pfam" id="PF08241"/>
    </source>
</evidence>
<feature type="region of interest" description="SAM motif III" evidence="4">
    <location>
        <begin position="169"/>
        <end position="178"/>
    </location>
</feature>
<comment type="similarity">
    <text evidence="4">Belongs to the class I-like SAM-binding methyltransferase superfamily. gTMT family.</text>
</comment>
<keyword evidence="6" id="KW-1185">Reference proteome</keyword>
<reference evidence="7" key="1">
    <citation type="submission" date="2025-08" db="UniProtKB">
        <authorList>
            <consortium name="RefSeq"/>
        </authorList>
    </citation>
    <scope>IDENTIFICATION</scope>
</reference>
<dbReference type="SUPFAM" id="SSF53335">
    <property type="entry name" value="S-adenosyl-L-methionine-dependent methyltransferases"/>
    <property type="match status" value="1"/>
</dbReference>
<dbReference type="InterPro" id="IPR013216">
    <property type="entry name" value="Methyltransf_11"/>
</dbReference>
<dbReference type="GO" id="GO:0008757">
    <property type="term" value="F:S-adenosylmethionine-dependent methyltransferase activity"/>
    <property type="evidence" value="ECO:0007669"/>
    <property type="project" value="InterPro"/>
</dbReference>
<name>A0A1U7ZI28_NELNU</name>
<dbReference type="OMA" id="HYICDIH"/>
<evidence type="ECO:0000313" key="7">
    <source>
        <dbReference type="RefSeq" id="XP_010247892.1"/>
    </source>
</evidence>
<dbReference type="OrthoDB" id="8300214at2759"/>
<dbReference type="PANTHER" id="PTHR43591:SF81">
    <property type="entry name" value="MAGNESIUM PROTOPORPHYRIN IX METHYLTRANSFERASE, CHLOROPLASTIC-RELATED"/>
    <property type="match status" value="1"/>
</dbReference>
<dbReference type="InParanoid" id="A0A1U7ZI28"/>
<protein>
    <submittedName>
        <fullName evidence="7">Probable tocopherol O-methyltransferase, chloroplastic</fullName>
    </submittedName>
</protein>
<dbReference type="PANTHER" id="PTHR43591">
    <property type="entry name" value="METHYLTRANSFERASE"/>
    <property type="match status" value="1"/>
</dbReference>